<evidence type="ECO:0000256" key="14">
    <source>
        <dbReference type="ARBA" id="ARBA00047418"/>
    </source>
</evidence>
<evidence type="ECO:0000256" key="8">
    <source>
        <dbReference type="ARBA" id="ARBA00022679"/>
    </source>
</evidence>
<feature type="region of interest" description="Disordered" evidence="23">
    <location>
        <begin position="198"/>
        <end position="228"/>
    </location>
</feature>
<evidence type="ECO:0000256" key="16">
    <source>
        <dbReference type="ARBA" id="ARBA00048763"/>
    </source>
</evidence>
<dbReference type="FunFam" id="3.40.50.150:FF:000066">
    <property type="entry name" value="Trimethylguanosine synthase 1"/>
    <property type="match status" value="1"/>
</dbReference>
<evidence type="ECO:0000256" key="18">
    <source>
        <dbReference type="ARBA" id="ARBA00049790"/>
    </source>
</evidence>
<evidence type="ECO:0000256" key="21">
    <source>
        <dbReference type="ARBA" id="ARBA00079339"/>
    </source>
</evidence>
<dbReference type="AlphaFoldDB" id="A0A0C9RB54"/>
<keyword evidence="12" id="KW-0539">Nucleus</keyword>
<comment type="catalytic activity">
    <reaction evidence="14">
        <text>a 5'-end (N(2),N(7)-dimethyl 5'-triphosphoguanosine)-ribonucleoside in snoRNA + S-adenosyl-L-methionine = a 5'-end (N(2),N(2),N(7)-trimethyl 5'-triphosphoguanosine)-ribonucleoside in snoRNA + S-adenosyl-L-homocysteine + H(+)</text>
        <dbReference type="Rhea" id="RHEA:78507"/>
        <dbReference type="Rhea" id="RHEA-COMP:19088"/>
        <dbReference type="Rhea" id="RHEA-COMP:19090"/>
        <dbReference type="ChEBI" id="CHEBI:15378"/>
        <dbReference type="ChEBI" id="CHEBI:57856"/>
        <dbReference type="ChEBI" id="CHEBI:59789"/>
        <dbReference type="ChEBI" id="CHEBI:167623"/>
        <dbReference type="ChEBI" id="CHEBI:172880"/>
    </reaction>
    <physiologicalReaction direction="left-to-right" evidence="14">
        <dbReference type="Rhea" id="RHEA:78508"/>
    </physiologicalReaction>
</comment>
<evidence type="ECO:0000256" key="2">
    <source>
        <dbReference type="ARBA" id="ARBA00004496"/>
    </source>
</evidence>
<keyword evidence="8" id="KW-0808">Transferase</keyword>
<dbReference type="GO" id="GO:0005730">
    <property type="term" value="C:nucleolus"/>
    <property type="evidence" value="ECO:0007669"/>
    <property type="project" value="UniProtKB-SubCell"/>
</dbReference>
<evidence type="ECO:0000256" key="10">
    <source>
        <dbReference type="ARBA" id="ARBA00023015"/>
    </source>
</evidence>
<comment type="similarity">
    <text evidence="13">Belongs to the methyltransferase superfamily. Trimethylguanosine synthase family.</text>
</comment>
<dbReference type="Pfam" id="PF09445">
    <property type="entry name" value="Methyltransf_15"/>
    <property type="match status" value="1"/>
</dbReference>
<dbReference type="CTD" id="96764"/>
<dbReference type="KEGG" id="fas:105270783"/>
<gene>
    <name evidence="24" type="primary">TGS1_1</name>
    <name evidence="26" type="synonym">Tgs1</name>
    <name evidence="24" type="ORF">g.55238</name>
</gene>
<organism evidence="24">
    <name type="scientific">Fopius arisanus</name>
    <dbReference type="NCBI Taxonomy" id="64838"/>
    <lineage>
        <taxon>Eukaryota</taxon>
        <taxon>Metazoa</taxon>
        <taxon>Ecdysozoa</taxon>
        <taxon>Arthropoda</taxon>
        <taxon>Hexapoda</taxon>
        <taxon>Insecta</taxon>
        <taxon>Pterygota</taxon>
        <taxon>Neoptera</taxon>
        <taxon>Endopterygota</taxon>
        <taxon>Hymenoptera</taxon>
        <taxon>Apocrita</taxon>
        <taxon>Ichneumonoidea</taxon>
        <taxon>Braconidae</taxon>
        <taxon>Opiinae</taxon>
        <taxon>Fopius</taxon>
    </lineage>
</organism>
<feature type="region of interest" description="Disordered" evidence="23">
    <location>
        <begin position="561"/>
        <end position="641"/>
    </location>
</feature>
<evidence type="ECO:0000256" key="15">
    <source>
        <dbReference type="ARBA" id="ARBA00048740"/>
    </source>
</evidence>
<comment type="catalytic activity">
    <reaction evidence="16">
        <text>a 5'-end (N(2),N(7)-dimethyl 5'-triphosphoguanosine)-ribonucleoside in snRNA + S-adenosyl-L-methionine = a 5'-end (N(2),N(2),N(7)-trimethyl 5'-triphosphoguanosine)-ribonucleoside in snRNA + S-adenosyl-L-homocysteine + H(+)</text>
        <dbReference type="Rhea" id="RHEA:78479"/>
        <dbReference type="Rhea" id="RHEA-COMP:19087"/>
        <dbReference type="Rhea" id="RHEA-COMP:19089"/>
        <dbReference type="ChEBI" id="CHEBI:15378"/>
        <dbReference type="ChEBI" id="CHEBI:57856"/>
        <dbReference type="ChEBI" id="CHEBI:59789"/>
        <dbReference type="ChEBI" id="CHEBI:167623"/>
        <dbReference type="ChEBI" id="CHEBI:172880"/>
    </reaction>
    <physiologicalReaction direction="left-to-right" evidence="16">
        <dbReference type="Rhea" id="RHEA:78480"/>
    </physiologicalReaction>
</comment>
<dbReference type="GO" id="GO:0071164">
    <property type="term" value="F:RNA cap trimethylguanosine synthase activity"/>
    <property type="evidence" value="ECO:0007669"/>
    <property type="project" value="TreeGrafter"/>
</dbReference>
<evidence type="ECO:0000256" key="1">
    <source>
        <dbReference type="ARBA" id="ARBA00004408"/>
    </source>
</evidence>
<dbReference type="OrthoDB" id="194443at2759"/>
<name>A0A0C9RB54_9HYME</name>
<evidence type="ECO:0000256" key="12">
    <source>
        <dbReference type="ARBA" id="ARBA00023242"/>
    </source>
</evidence>
<keyword evidence="10" id="KW-0805">Transcription regulation</keyword>
<evidence type="ECO:0000256" key="6">
    <source>
        <dbReference type="ARBA" id="ARBA00022553"/>
    </source>
</evidence>
<keyword evidence="11" id="KW-0804">Transcription</keyword>
<keyword evidence="5" id="KW-0963">Cytoplasm</keyword>
<accession>A0A9R1TIH9</accession>
<dbReference type="EMBL" id="GBYB01005555">
    <property type="protein sequence ID" value="JAG75322.1"/>
    <property type="molecule type" value="Transcribed_RNA"/>
</dbReference>
<evidence type="ECO:0000256" key="3">
    <source>
        <dbReference type="ARBA" id="ARBA00004604"/>
    </source>
</evidence>
<comment type="catalytic activity">
    <reaction evidence="15">
        <text>a 5'-end (N(7)-methyl 5'-triphosphoguanosine)-ribonucleoside in snoRNA + S-adenosyl-L-methionine = a 5'-end (N(2),N(7)-dimethyl 5'-triphosphoguanosine)-ribonucleoside in snoRNA + S-adenosyl-L-homocysteine + H(+)</text>
        <dbReference type="Rhea" id="RHEA:78475"/>
        <dbReference type="Rhea" id="RHEA-COMP:19086"/>
        <dbReference type="Rhea" id="RHEA-COMP:19088"/>
        <dbReference type="ChEBI" id="CHEBI:15378"/>
        <dbReference type="ChEBI" id="CHEBI:57856"/>
        <dbReference type="ChEBI" id="CHEBI:59789"/>
        <dbReference type="ChEBI" id="CHEBI:156461"/>
        <dbReference type="ChEBI" id="CHEBI:172880"/>
    </reaction>
    <physiologicalReaction direction="left-to-right" evidence="15">
        <dbReference type="Rhea" id="RHEA:78476"/>
    </physiologicalReaction>
</comment>
<keyword evidence="25" id="KW-1185">Reference proteome</keyword>
<dbReference type="GO" id="GO:0005737">
    <property type="term" value="C:cytoplasm"/>
    <property type="evidence" value="ECO:0007669"/>
    <property type="project" value="UniProtKB-SubCell"/>
</dbReference>
<dbReference type="PANTHER" id="PTHR14741:SF32">
    <property type="entry name" value="TRIMETHYLGUANOSINE SYNTHASE"/>
    <property type="match status" value="1"/>
</dbReference>
<dbReference type="CDD" id="cd02440">
    <property type="entry name" value="AdoMet_MTases"/>
    <property type="match status" value="1"/>
</dbReference>
<evidence type="ECO:0000313" key="26">
    <source>
        <dbReference type="RefSeq" id="XP_011310247.1"/>
    </source>
</evidence>
<dbReference type="InterPro" id="IPR029063">
    <property type="entry name" value="SAM-dependent_MTases_sf"/>
</dbReference>
<feature type="compositionally biased region" description="Polar residues" evidence="23">
    <location>
        <begin position="592"/>
        <end position="605"/>
    </location>
</feature>
<evidence type="ECO:0000256" key="11">
    <source>
        <dbReference type="ARBA" id="ARBA00023163"/>
    </source>
</evidence>
<evidence type="ECO:0000256" key="9">
    <source>
        <dbReference type="ARBA" id="ARBA00022691"/>
    </source>
</evidence>
<proteinExistence type="inferred from homology"/>
<dbReference type="PANTHER" id="PTHR14741">
    <property type="entry name" value="S-ADENOSYLMETHIONINE-DEPENDENT METHYLTRANSFERASE RELATED"/>
    <property type="match status" value="1"/>
</dbReference>
<dbReference type="GO" id="GO:0015030">
    <property type="term" value="C:Cajal body"/>
    <property type="evidence" value="ECO:0007669"/>
    <property type="project" value="UniProtKB-SubCell"/>
</dbReference>
<dbReference type="Gene3D" id="3.40.50.150">
    <property type="entry name" value="Vaccinia Virus protein VP39"/>
    <property type="match status" value="1"/>
</dbReference>
<evidence type="ECO:0000256" key="20">
    <source>
        <dbReference type="ARBA" id="ARBA00064494"/>
    </source>
</evidence>
<dbReference type="InterPro" id="IPR019012">
    <property type="entry name" value="RNA_cap_Gua-N2-MeTrfase"/>
</dbReference>
<reference evidence="26" key="2">
    <citation type="submission" date="2025-04" db="UniProtKB">
        <authorList>
            <consortium name="RefSeq"/>
        </authorList>
    </citation>
    <scope>IDENTIFICATION</scope>
    <source>
        <strain evidence="26">USDA-PBARC FA_bdor</strain>
        <tissue evidence="26">Whole organism</tissue>
    </source>
</reference>
<evidence type="ECO:0000256" key="17">
    <source>
        <dbReference type="ARBA" id="ARBA00049075"/>
    </source>
</evidence>
<evidence type="ECO:0000256" key="5">
    <source>
        <dbReference type="ARBA" id="ARBA00022490"/>
    </source>
</evidence>
<keyword evidence="6" id="KW-0597">Phosphoprotein</keyword>
<keyword evidence="9" id="KW-0949">S-adenosyl-L-methionine</keyword>
<keyword evidence="7" id="KW-0489">Methyltransferase</keyword>
<dbReference type="GeneID" id="105270783"/>
<evidence type="ECO:0000256" key="13">
    <source>
        <dbReference type="ARBA" id="ARBA00025783"/>
    </source>
</evidence>
<evidence type="ECO:0000313" key="25">
    <source>
        <dbReference type="Proteomes" id="UP000694866"/>
    </source>
</evidence>
<protein>
    <recommendedName>
        <fullName evidence="4">Trimethylguanosine synthase</fullName>
    </recommendedName>
    <alternativeName>
        <fullName evidence="18">Cap-specific guanine-N(2) methyltransferase</fullName>
    </alternativeName>
    <alternativeName>
        <fullName evidence="21">Nuclear receptor coactivator 6-interacting protein</fullName>
    </alternativeName>
    <alternativeName>
        <fullName evidence="22">PRIP-interacting protein with methyltransferase motif</fullName>
    </alternativeName>
</protein>
<evidence type="ECO:0000256" key="23">
    <source>
        <dbReference type="SAM" id="MobiDB-lite"/>
    </source>
</evidence>
<comment type="catalytic activity">
    <reaction evidence="17">
        <text>a 5'-end (N(7)-methyl 5'-triphosphoguanosine)-ribonucleoside in snRNA + S-adenosyl-L-methionine = a 5'-end (N(2),N(7)-dimethyl 5'-triphosphoguanosine)-ribonucleoside in snRNA + S-adenosyl-L-homocysteine + H(+)</text>
        <dbReference type="Rhea" id="RHEA:78471"/>
        <dbReference type="Rhea" id="RHEA-COMP:19085"/>
        <dbReference type="Rhea" id="RHEA-COMP:19087"/>
        <dbReference type="ChEBI" id="CHEBI:15378"/>
        <dbReference type="ChEBI" id="CHEBI:57856"/>
        <dbReference type="ChEBI" id="CHEBI:59789"/>
        <dbReference type="ChEBI" id="CHEBI:156461"/>
        <dbReference type="ChEBI" id="CHEBI:172880"/>
    </reaction>
    <physiologicalReaction direction="left-to-right" evidence="17">
        <dbReference type="Rhea" id="RHEA:78472"/>
    </physiologicalReaction>
</comment>
<evidence type="ECO:0000256" key="19">
    <source>
        <dbReference type="ARBA" id="ARBA00057179"/>
    </source>
</evidence>
<evidence type="ECO:0000256" key="4">
    <source>
        <dbReference type="ARBA" id="ARBA00018517"/>
    </source>
</evidence>
<feature type="compositionally biased region" description="Basic and acidic residues" evidence="23">
    <location>
        <begin position="617"/>
        <end position="635"/>
    </location>
</feature>
<feature type="compositionally biased region" description="Basic and acidic residues" evidence="23">
    <location>
        <begin position="563"/>
        <end position="575"/>
    </location>
</feature>
<comment type="subunit">
    <text evidence="20">May form homooligomers. Interacts with CREBBP/CBP, EED/WAIT1, EP300/P300, NCOA6/PRIP, PPARBP/PBP and SMN.</text>
</comment>
<evidence type="ECO:0000256" key="7">
    <source>
        <dbReference type="ARBA" id="ARBA00022603"/>
    </source>
</evidence>
<comment type="subcellular location">
    <subcellularLocation>
        <location evidence="2">Cytoplasm</location>
    </subcellularLocation>
    <subcellularLocation>
        <location evidence="1">Nucleus</location>
        <location evidence="1">Cajal body</location>
    </subcellularLocation>
    <subcellularLocation>
        <location evidence="3">Nucleus</location>
        <location evidence="3">Nucleolus</location>
    </subcellularLocation>
</comment>
<dbReference type="SUPFAM" id="SSF53335">
    <property type="entry name" value="S-adenosyl-L-methionine-dependent methyltransferases"/>
    <property type="match status" value="1"/>
</dbReference>
<accession>A0A0C9RB54</accession>
<feature type="compositionally biased region" description="Polar residues" evidence="23">
    <location>
        <begin position="214"/>
        <end position="224"/>
    </location>
</feature>
<dbReference type="RefSeq" id="XP_011310247.1">
    <property type="nucleotide sequence ID" value="XM_011311945.1"/>
</dbReference>
<dbReference type="Proteomes" id="UP000694866">
    <property type="component" value="Unplaced"/>
</dbReference>
<evidence type="ECO:0000313" key="24">
    <source>
        <dbReference type="EMBL" id="JAG75322.1"/>
    </source>
</evidence>
<comment type="function">
    <text evidence="19">Catalyzes the 2 serial methylation steps for the conversion of the 7-monomethylguanosine (m(7)G) caps of snRNAs and snoRNAs to a 2,2,7-trimethylguanosine (m(2,2,7)G) cap structure. The enzyme is specific for guanine, and N7 methylation must precede N2 methylation. Hypermethylation of the m7G cap of U snRNAs leads to their concentration in nuclear foci, their colocalization with coilin and the formation of canonical Cajal bodies (CBs). Plays a role in transcriptional regulation.</text>
</comment>
<reference evidence="24" key="1">
    <citation type="submission" date="2015-01" db="EMBL/GenBank/DDBJ databases">
        <title>Transcriptome Assembly of Fopius arisanus.</title>
        <authorList>
            <person name="Geib S."/>
        </authorList>
    </citation>
    <scope>NUCLEOTIDE SEQUENCE</scope>
</reference>
<evidence type="ECO:0000256" key="22">
    <source>
        <dbReference type="ARBA" id="ARBA00081504"/>
    </source>
</evidence>
<sequence length="1057" mass="119896">MCDHFWEPMAEVYIANRTDYPDPDSHIYCLCSRVFIRNPEIYTVLTQEDASEPENPEADYLGEMLDVLKQTPLEPPQYAEKHDEEPVSCYCSASHTDNNYSTDEHDSVRDSVQRSTAYALGQKLSLHQSDSGADLSEYHEHDAKPTSNSLYLSERLLRTPDAKLKNSRSFTTLDSFNKYRENPSESDTPGFQEDIQVKSQAPNSSDTPEHASFTLGTHDQSDSPTEPEDFVINEMYDSYLNVHVVYGSDKKSMIDIAWEKFWADHGERLIWSSWITKYADYINPSYMATEDLVEIEKPTKIRVVEKFSEQNTCFPTCAHKDCDIGRSNFEGLFSRSDKAKDQLSFTFDGSSRQINDKEAEDNRKKMGNFELSPEIDGWNPLSPFSAEESYNQHSNEDERLIAISRCDSITGSLAKTNATSDSMTNVTKLTLTNSSFDSSSQQSLSLFSSVTSSIESNVTSSSSDQDNDLTSDNDRYWQLLWKENFQIQYQKHYTNFANRYMMMQTESLNSVSSRIPFANDSFEDPEPLVDGKVGLKKSAKRRLNSKRKVIDSVGYLMQNLTVKSEENETEHKETSKGSSTQGTQGGVGHVQDSTPSTYSNHNSTINSMRSSNGGSSDGDRPQEERPVTLKRSHEADFDEAQEGMETVKKAFSLMGYTFKEHQKEVKLQGEVVYRKRHIRLPNRQLKMKINRNKSNRHIYFDENGVEITSTIDKVKQYLSDCPIKLPIEGELEANDKGSYTKAHFTSSSDDDCDEAVSSKLHAKRLVFSKPSTSSLETPPDFSASYKACDDDVFEDAVDDHKGLGSQMEMDQHEEDVITIKISDEDGGKKALKKRRRKQNKRNVSLPVEVDDDRTLMKYWVKRYRLFSKFDQGIKLDRESWFSVTPEKIAAHIADRCQCDTIIDAFCGAGGNAIQFAFKCERVIAIDIDPSKIELAKNNARVYGVEDRIDFIVGDFFHLADKLIADVVFLSPPWGGPDYLHHETYDLNSVFKPSGGMKVFNTARKISEHVAYFLPRNIDTIQLAMLAGPGQGVEIEQNFLDRKLVALTAYYGELPKDC</sequence>